<protein>
    <submittedName>
        <fullName evidence="1">Uncharacterized protein</fullName>
    </submittedName>
</protein>
<dbReference type="EMBL" id="UINC01170364">
    <property type="protein sequence ID" value="SVD74376.1"/>
    <property type="molecule type" value="Genomic_DNA"/>
</dbReference>
<sequence length="60" mass="6118">MKKLLVAPLFLLLTALSFAGASQKEIAQALDESGLKGGFVVHVGASNGAATAALRPNESH</sequence>
<gene>
    <name evidence="1" type="ORF">METZ01_LOCUS427230</name>
</gene>
<reference evidence="1" key="1">
    <citation type="submission" date="2018-05" db="EMBL/GenBank/DDBJ databases">
        <authorList>
            <person name="Lanie J.A."/>
            <person name="Ng W.-L."/>
            <person name="Kazmierczak K.M."/>
            <person name="Andrzejewski T.M."/>
            <person name="Davidsen T.M."/>
            <person name="Wayne K.J."/>
            <person name="Tettelin H."/>
            <person name="Glass J.I."/>
            <person name="Rusch D."/>
            <person name="Podicherti R."/>
            <person name="Tsui H.-C.T."/>
            <person name="Winkler M.E."/>
        </authorList>
    </citation>
    <scope>NUCLEOTIDE SEQUENCE</scope>
</reference>
<dbReference type="AlphaFoldDB" id="A0A382XTN0"/>
<feature type="non-terminal residue" evidence="1">
    <location>
        <position position="60"/>
    </location>
</feature>
<name>A0A382XTN0_9ZZZZ</name>
<organism evidence="1">
    <name type="scientific">marine metagenome</name>
    <dbReference type="NCBI Taxonomy" id="408172"/>
    <lineage>
        <taxon>unclassified sequences</taxon>
        <taxon>metagenomes</taxon>
        <taxon>ecological metagenomes</taxon>
    </lineage>
</organism>
<accession>A0A382XTN0</accession>
<proteinExistence type="predicted"/>
<evidence type="ECO:0000313" key="1">
    <source>
        <dbReference type="EMBL" id="SVD74376.1"/>
    </source>
</evidence>